<feature type="transmembrane region" description="Helical" evidence="14">
    <location>
        <begin position="175"/>
        <end position="194"/>
    </location>
</feature>
<evidence type="ECO:0000256" key="10">
    <source>
        <dbReference type="ARBA" id="ARBA00023136"/>
    </source>
</evidence>
<feature type="compositionally biased region" description="Low complexity" evidence="15">
    <location>
        <begin position="218"/>
        <end position="230"/>
    </location>
</feature>
<keyword evidence="14" id="KW-0256">Endoplasmic reticulum</keyword>
<evidence type="ECO:0000256" key="7">
    <source>
        <dbReference type="ARBA" id="ARBA00022832"/>
    </source>
</evidence>
<keyword evidence="12 14" id="KW-0456">Lyase</keyword>
<dbReference type="Pfam" id="PF04387">
    <property type="entry name" value="PTPLA"/>
    <property type="match status" value="1"/>
</dbReference>
<dbReference type="PANTHER" id="PTHR11035">
    <property type="entry name" value="VERY-LONG-CHAIN (3R)-3-HYDROXYACYL-COA DEHYDRATASE"/>
    <property type="match status" value="1"/>
</dbReference>
<evidence type="ECO:0000256" key="4">
    <source>
        <dbReference type="ARBA" id="ARBA00013122"/>
    </source>
</evidence>
<feature type="transmembrane region" description="Helical" evidence="14">
    <location>
        <begin position="107"/>
        <end position="127"/>
    </location>
</feature>
<comment type="caution">
    <text evidence="14">Lacks conserved residue(s) required for the propagation of feature annotation.</text>
</comment>
<evidence type="ECO:0000256" key="8">
    <source>
        <dbReference type="ARBA" id="ARBA00022989"/>
    </source>
</evidence>
<evidence type="ECO:0000313" key="16">
    <source>
        <dbReference type="EMBL" id="ODV80032.1"/>
    </source>
</evidence>
<dbReference type="GO" id="GO:0102158">
    <property type="term" value="F:very-long-chain (3R)-3-hydroxyacyl-CoA dehydratase activity"/>
    <property type="evidence" value="ECO:0007669"/>
    <property type="project" value="UniProtKB-EC"/>
</dbReference>
<feature type="region of interest" description="Disordered" evidence="15">
    <location>
        <begin position="218"/>
        <end position="252"/>
    </location>
</feature>
<evidence type="ECO:0000256" key="13">
    <source>
        <dbReference type="ARBA" id="ARBA00036671"/>
    </source>
</evidence>
<keyword evidence="10 14" id="KW-0472">Membrane</keyword>
<evidence type="ECO:0000256" key="3">
    <source>
        <dbReference type="ARBA" id="ARBA00007811"/>
    </source>
</evidence>
<evidence type="ECO:0000256" key="14">
    <source>
        <dbReference type="RuleBase" id="RU363109"/>
    </source>
</evidence>
<dbReference type="GO" id="GO:0030497">
    <property type="term" value="P:fatty acid elongation"/>
    <property type="evidence" value="ECO:0007669"/>
    <property type="project" value="TreeGrafter"/>
</dbReference>
<evidence type="ECO:0000256" key="2">
    <source>
        <dbReference type="ARBA" id="ARBA00005194"/>
    </source>
</evidence>
<keyword evidence="11 14" id="KW-0275">Fatty acid biosynthesis</keyword>
<protein>
    <recommendedName>
        <fullName evidence="4 14">Very-long-chain (3R)-3-hydroxyacyl-CoA dehydratase</fullName>
        <ecNumber evidence="4 14">4.2.1.134</ecNumber>
    </recommendedName>
</protein>
<evidence type="ECO:0000313" key="17">
    <source>
        <dbReference type="Proteomes" id="UP000094285"/>
    </source>
</evidence>
<reference evidence="17" key="1">
    <citation type="submission" date="2016-05" db="EMBL/GenBank/DDBJ databases">
        <title>Comparative genomics of biotechnologically important yeasts.</title>
        <authorList>
            <consortium name="DOE Joint Genome Institute"/>
            <person name="Riley R."/>
            <person name="Haridas S."/>
            <person name="Wolfe K.H."/>
            <person name="Lopes M.R."/>
            <person name="Hittinger C.T."/>
            <person name="Goker M."/>
            <person name="Salamov A."/>
            <person name="Wisecaver J."/>
            <person name="Long T.M."/>
            <person name="Aerts A.L."/>
            <person name="Barry K."/>
            <person name="Choi C."/>
            <person name="Clum A."/>
            <person name="Coughlan A.Y."/>
            <person name="Deshpande S."/>
            <person name="Douglass A.P."/>
            <person name="Hanson S.J."/>
            <person name="Klenk H.-P."/>
            <person name="Labutti K."/>
            <person name="Lapidus A."/>
            <person name="Lindquist E."/>
            <person name="Lipzen A."/>
            <person name="Meier-Kolthoff J.P."/>
            <person name="Ohm R.A."/>
            <person name="Otillar R.P."/>
            <person name="Pangilinan J."/>
            <person name="Peng Y."/>
            <person name="Rokas A."/>
            <person name="Rosa C.A."/>
            <person name="Scheuner C."/>
            <person name="Sibirny A.A."/>
            <person name="Slot J.C."/>
            <person name="Stielow J.B."/>
            <person name="Sun H."/>
            <person name="Kurtzman C.P."/>
            <person name="Blackwell M."/>
            <person name="Grigoriev I.V."/>
            <person name="Jeffries T.W."/>
        </authorList>
    </citation>
    <scope>NUCLEOTIDE SEQUENCE [LARGE SCALE GENOMIC DNA]</scope>
    <source>
        <strain evidence="17">NRRL Y-17324</strain>
    </source>
</reference>
<evidence type="ECO:0000256" key="5">
    <source>
        <dbReference type="ARBA" id="ARBA00022516"/>
    </source>
</evidence>
<keyword evidence="7 14" id="KW-0276">Fatty acid metabolism</keyword>
<name>A0A1E4SKS7_9ASCO</name>
<keyword evidence="5 14" id="KW-0444">Lipid biosynthesis</keyword>
<dbReference type="RefSeq" id="XP_020065154.1">
    <property type="nucleotide sequence ID" value="XM_020209778.1"/>
</dbReference>
<organism evidence="16 17">
    <name type="scientific">Suhomyces tanzawaensis NRRL Y-17324</name>
    <dbReference type="NCBI Taxonomy" id="984487"/>
    <lineage>
        <taxon>Eukaryota</taxon>
        <taxon>Fungi</taxon>
        <taxon>Dikarya</taxon>
        <taxon>Ascomycota</taxon>
        <taxon>Saccharomycotina</taxon>
        <taxon>Pichiomycetes</taxon>
        <taxon>Debaryomycetaceae</taxon>
        <taxon>Suhomyces</taxon>
    </lineage>
</organism>
<dbReference type="EMBL" id="KV453911">
    <property type="protein sequence ID" value="ODV80032.1"/>
    <property type="molecule type" value="Genomic_DNA"/>
</dbReference>
<evidence type="ECO:0000256" key="6">
    <source>
        <dbReference type="ARBA" id="ARBA00022692"/>
    </source>
</evidence>
<keyword evidence="6 14" id="KW-0812">Transmembrane</keyword>
<dbReference type="GO" id="GO:0042761">
    <property type="term" value="P:very long-chain fatty acid biosynthetic process"/>
    <property type="evidence" value="ECO:0007669"/>
    <property type="project" value="TreeGrafter"/>
</dbReference>
<dbReference type="InterPro" id="IPR007482">
    <property type="entry name" value="Tyr_Pase-like_PTPLA"/>
</dbReference>
<feature type="transmembrane region" description="Helical" evidence="14">
    <location>
        <begin position="12"/>
        <end position="35"/>
    </location>
</feature>
<accession>A0A1E4SKS7</accession>
<dbReference type="UniPathway" id="UPA00094"/>
<dbReference type="Proteomes" id="UP000094285">
    <property type="component" value="Unassembled WGS sequence"/>
</dbReference>
<dbReference type="PANTHER" id="PTHR11035:SF3">
    <property type="entry name" value="VERY-LONG-CHAIN (3R)-3-HYDROXYACYL-COA DEHYDRATASE"/>
    <property type="match status" value="1"/>
</dbReference>
<gene>
    <name evidence="16" type="ORF">CANTADRAFT_49967</name>
</gene>
<evidence type="ECO:0000256" key="15">
    <source>
        <dbReference type="SAM" id="MobiDB-lite"/>
    </source>
</evidence>
<dbReference type="GO" id="GO:0030148">
    <property type="term" value="P:sphingolipid biosynthetic process"/>
    <property type="evidence" value="ECO:0007669"/>
    <property type="project" value="TreeGrafter"/>
</dbReference>
<comment type="similarity">
    <text evidence="3 14">Belongs to the very long-chain fatty acids dehydratase HACD family.</text>
</comment>
<evidence type="ECO:0000256" key="1">
    <source>
        <dbReference type="ARBA" id="ARBA00004141"/>
    </source>
</evidence>
<dbReference type="GeneID" id="30983914"/>
<dbReference type="AlphaFoldDB" id="A0A1E4SKS7"/>
<evidence type="ECO:0000256" key="9">
    <source>
        <dbReference type="ARBA" id="ARBA00023098"/>
    </source>
</evidence>
<feature type="transmembrane region" description="Helical" evidence="14">
    <location>
        <begin position="147"/>
        <end position="169"/>
    </location>
</feature>
<dbReference type="STRING" id="984487.A0A1E4SKS7"/>
<dbReference type="GO" id="GO:0005789">
    <property type="term" value="C:endoplasmic reticulum membrane"/>
    <property type="evidence" value="ECO:0007669"/>
    <property type="project" value="UniProtKB-SubCell"/>
</dbReference>
<comment type="function">
    <text evidence="14">Catalyzes the third of the four reactions of the long-chain fatty acids elongation cycle. This endoplasmic reticulum-bound enzymatic process, allows the addition of two carbons to the chain of long- and very long-chain fatty acids/VLCFAs per cycle. This enzyme catalyzes the dehydration of the 3-hydroxyacyl-CoA intermediate into trans-2,3-enoyl-CoA, within each cycle of fatty acid elongation. Thereby, it participates to the production of VLCFAs of different chain lengths that are involved in multiple biological processes as precursors of membrane lipids and lipid mediators.</text>
</comment>
<dbReference type="EC" id="4.2.1.134" evidence="4 14"/>
<keyword evidence="9 14" id="KW-0443">Lipid metabolism</keyword>
<feature type="compositionally biased region" description="Polar residues" evidence="15">
    <location>
        <begin position="243"/>
        <end position="252"/>
    </location>
</feature>
<evidence type="ECO:0000256" key="11">
    <source>
        <dbReference type="ARBA" id="ARBA00023160"/>
    </source>
</evidence>
<proteinExistence type="inferred from homology"/>
<sequence>MPRYTLPTHLKFVFFWNTAAATLWFCCLGRFAILLPLVGRKFLPGGIADFFHVVSMIPLVSFFMQKTLVKTQLSVNDLWNLFNGSRMVWVCYGVIFPHPKVAKHTSYSFLILSWCLMNFIHFSFHAFRIRARGSTPHFLFWLQYHNFYLTFPIALISEMILTFLSLGFVDDSLHYQLLIKVVLLSYVPVAYFTWRYLKQRKSSKYDAVIAKRLQSRARSVGASSATATSSNISPENHELAEMSASSHLELQS</sequence>
<comment type="catalytic activity">
    <reaction evidence="13 14">
        <text>a very-long-chain (3R)-3-hydroxyacyl-CoA = a very-long-chain (2E)-enoyl-CoA + H2O</text>
        <dbReference type="Rhea" id="RHEA:45812"/>
        <dbReference type="ChEBI" id="CHEBI:15377"/>
        <dbReference type="ChEBI" id="CHEBI:83728"/>
        <dbReference type="ChEBI" id="CHEBI:85440"/>
        <dbReference type="EC" id="4.2.1.134"/>
    </reaction>
</comment>
<dbReference type="OrthoDB" id="46988at2759"/>
<evidence type="ECO:0000256" key="12">
    <source>
        <dbReference type="ARBA" id="ARBA00023239"/>
    </source>
</evidence>
<keyword evidence="8 14" id="KW-1133">Transmembrane helix</keyword>
<comment type="subcellular location">
    <subcellularLocation>
        <location evidence="14">Endoplasmic reticulum membrane</location>
        <topology evidence="14">Multi-pass membrane protein</topology>
    </subcellularLocation>
    <subcellularLocation>
        <location evidence="1">Membrane</location>
        <topology evidence="1">Multi-pass membrane protein</topology>
    </subcellularLocation>
</comment>
<keyword evidence="17" id="KW-1185">Reference proteome</keyword>
<comment type="pathway">
    <text evidence="2 14">Lipid metabolism; fatty acid biosynthesis.</text>
</comment>